<accession>A0ABU1TTQ8</accession>
<proteinExistence type="predicted"/>
<evidence type="ECO:0000313" key="1">
    <source>
        <dbReference type="EMBL" id="MDR6969274.1"/>
    </source>
</evidence>
<dbReference type="EMBL" id="JAVDVI010000018">
    <property type="protein sequence ID" value="MDR6969274.1"/>
    <property type="molecule type" value="Genomic_DNA"/>
</dbReference>
<keyword evidence="2" id="KW-1185">Reference proteome</keyword>
<sequence>MLFLNIFKELRALIKNFVFLLKQNQQNYAT</sequence>
<comment type="caution">
    <text evidence="1">The sequence shown here is derived from an EMBL/GenBank/DDBJ whole genome shotgun (WGS) entry which is preliminary data.</text>
</comment>
<gene>
    <name evidence="1" type="ORF">J2X31_003304</name>
</gene>
<protein>
    <submittedName>
        <fullName evidence="1">Uncharacterized protein</fullName>
    </submittedName>
</protein>
<organism evidence="1 2">
    <name type="scientific">Flavobacterium arsenatis</name>
    <dbReference type="NCBI Taxonomy" id="1484332"/>
    <lineage>
        <taxon>Bacteria</taxon>
        <taxon>Pseudomonadati</taxon>
        <taxon>Bacteroidota</taxon>
        <taxon>Flavobacteriia</taxon>
        <taxon>Flavobacteriales</taxon>
        <taxon>Flavobacteriaceae</taxon>
        <taxon>Flavobacterium</taxon>
    </lineage>
</organism>
<dbReference type="Proteomes" id="UP001255185">
    <property type="component" value="Unassembled WGS sequence"/>
</dbReference>
<evidence type="ECO:0000313" key="2">
    <source>
        <dbReference type="Proteomes" id="UP001255185"/>
    </source>
</evidence>
<reference evidence="1 2" key="1">
    <citation type="submission" date="2023-07" db="EMBL/GenBank/DDBJ databases">
        <title>Sorghum-associated microbial communities from plants grown in Nebraska, USA.</title>
        <authorList>
            <person name="Schachtman D."/>
        </authorList>
    </citation>
    <scope>NUCLEOTIDE SEQUENCE [LARGE SCALE GENOMIC DNA]</scope>
    <source>
        <strain evidence="1 2">3773</strain>
    </source>
</reference>
<name>A0ABU1TTQ8_9FLAO</name>